<dbReference type="InterPro" id="IPR021109">
    <property type="entry name" value="Peptidase_aspartic_dom_sf"/>
</dbReference>
<evidence type="ECO:0000256" key="5">
    <source>
        <dbReference type="SAM" id="Phobius"/>
    </source>
</evidence>
<dbReference type="EMBL" id="ML210158">
    <property type="protein sequence ID" value="TFK28103.1"/>
    <property type="molecule type" value="Genomic_DNA"/>
</dbReference>
<dbReference type="Gene3D" id="2.40.70.10">
    <property type="entry name" value="Acid Proteases"/>
    <property type="match status" value="2"/>
</dbReference>
<dbReference type="PROSITE" id="PS00141">
    <property type="entry name" value="ASP_PROTEASE"/>
    <property type="match status" value="1"/>
</dbReference>
<comment type="similarity">
    <text evidence="1 4">Belongs to the peptidase A1 family.</text>
</comment>
<keyword evidence="5" id="KW-1133">Transmembrane helix</keyword>
<evidence type="ECO:0000256" key="1">
    <source>
        <dbReference type="ARBA" id="ARBA00007447"/>
    </source>
</evidence>
<dbReference type="PROSITE" id="PS51767">
    <property type="entry name" value="PEPTIDASE_A1"/>
    <property type="match status" value="1"/>
</dbReference>
<dbReference type="STRING" id="230819.A0A5C3L6F1"/>
<dbReference type="GO" id="GO:0006508">
    <property type="term" value="P:proteolysis"/>
    <property type="evidence" value="ECO:0007669"/>
    <property type="project" value="UniProtKB-KW"/>
</dbReference>
<keyword evidence="3" id="KW-1015">Disulfide bond</keyword>
<dbReference type="GO" id="GO:0004190">
    <property type="term" value="F:aspartic-type endopeptidase activity"/>
    <property type="evidence" value="ECO:0007669"/>
    <property type="project" value="UniProtKB-KW"/>
</dbReference>
<dbReference type="InterPro" id="IPR001969">
    <property type="entry name" value="Aspartic_peptidase_AS"/>
</dbReference>
<dbReference type="PANTHER" id="PTHR47966">
    <property type="entry name" value="BETA-SITE APP-CLEAVING ENZYME, ISOFORM A-RELATED"/>
    <property type="match status" value="1"/>
</dbReference>
<feature type="disulfide bond" evidence="3">
    <location>
        <begin position="94"/>
        <end position="99"/>
    </location>
</feature>
<keyword evidence="4" id="KW-0378">Hydrolase</keyword>
<keyword evidence="4 8" id="KW-0645">Protease</keyword>
<accession>A0A5C3L6F1</accession>
<feature type="transmembrane region" description="Helical" evidence="5">
    <location>
        <begin position="545"/>
        <end position="564"/>
    </location>
</feature>
<evidence type="ECO:0000313" key="8">
    <source>
        <dbReference type="EMBL" id="TFK28103.1"/>
    </source>
</evidence>
<dbReference type="InterPro" id="IPR001461">
    <property type="entry name" value="Aspartic_peptidase_A1"/>
</dbReference>
<sequence>MWPPRLLLSLVALHTVAAWDSRALVPRSDLVTLPIHSLQARDNDNNNATHAGLAPVSFSSDRQSYTVIIRIGEINFRVALDTGSSDLWVVSSECETAECRRVPRYPLAYQSPTFVIINGNETQFEARYADGTAASGFLAKERVQFPNINVTDQVFGLASQSDLSFADQTSGILGLGFPRLTSFPNVTNSAPFFPTLAQRGLLDYPLFALSLTRNNSGSLSIGAIDASIVKDASDIAWNNVASFSPFPTERGATEPSYLQWAIPLSGFSVNNTANEPIPTYPRIHGGATLALIDVGSAGIHGPVQDVSRIYSAIEGARIVDPAIGQWAIPCDTDVPMSFAFGSRNYTLLPQDYIIGRASGNPNLCLSWPRAQPPSADGIDWQFGTPFLRTIYSIYSFGINTKEPPLIGFYSIRNETLLSTTLQTPEEIASFLSENGHPVETTLPNVILPTPSYTTPAYAFNTTASAGIGAIYSTQLATSTYNGLFAGQTTVSNISAIPTIAPLATHTITDSAGKVNTVVSAQSQLPSDLTLGVPAGWIVSGSLCTLYIPSYYWTVLLAILSILYAT</sequence>
<proteinExistence type="inferred from homology"/>
<keyword evidence="5" id="KW-0472">Membrane</keyword>
<evidence type="ECO:0000256" key="2">
    <source>
        <dbReference type="ARBA" id="ARBA00022750"/>
    </source>
</evidence>
<dbReference type="AlphaFoldDB" id="A0A5C3L6F1"/>
<dbReference type="OrthoDB" id="771136at2759"/>
<organism evidence="8 9">
    <name type="scientific">Coprinopsis marcescibilis</name>
    <name type="common">Agaric fungus</name>
    <name type="synonym">Psathyrella marcescibilis</name>
    <dbReference type="NCBI Taxonomy" id="230819"/>
    <lineage>
        <taxon>Eukaryota</taxon>
        <taxon>Fungi</taxon>
        <taxon>Dikarya</taxon>
        <taxon>Basidiomycota</taxon>
        <taxon>Agaricomycotina</taxon>
        <taxon>Agaricomycetes</taxon>
        <taxon>Agaricomycetidae</taxon>
        <taxon>Agaricales</taxon>
        <taxon>Agaricineae</taxon>
        <taxon>Psathyrellaceae</taxon>
        <taxon>Coprinopsis</taxon>
    </lineage>
</organism>
<dbReference type="PRINTS" id="PR00792">
    <property type="entry name" value="PEPSIN"/>
</dbReference>
<protein>
    <submittedName>
        <fullName evidence="8">Acid protease</fullName>
    </submittedName>
</protein>
<feature type="domain" description="Peptidase A1" evidence="7">
    <location>
        <begin position="65"/>
        <end position="409"/>
    </location>
</feature>
<evidence type="ECO:0000256" key="6">
    <source>
        <dbReference type="SAM" id="SignalP"/>
    </source>
</evidence>
<dbReference type="InterPro" id="IPR034164">
    <property type="entry name" value="Pepsin-like_dom"/>
</dbReference>
<dbReference type="Pfam" id="PF00026">
    <property type="entry name" value="Asp"/>
    <property type="match status" value="1"/>
</dbReference>
<dbReference type="SUPFAM" id="SSF50630">
    <property type="entry name" value="Acid proteases"/>
    <property type="match status" value="1"/>
</dbReference>
<evidence type="ECO:0000313" key="9">
    <source>
        <dbReference type="Proteomes" id="UP000307440"/>
    </source>
</evidence>
<dbReference type="PANTHER" id="PTHR47966:SF74">
    <property type="entry name" value="AGR407CP"/>
    <property type="match status" value="1"/>
</dbReference>
<name>A0A5C3L6F1_COPMA</name>
<evidence type="ECO:0000259" key="7">
    <source>
        <dbReference type="PROSITE" id="PS51767"/>
    </source>
</evidence>
<evidence type="ECO:0000256" key="4">
    <source>
        <dbReference type="RuleBase" id="RU000454"/>
    </source>
</evidence>
<dbReference type="Proteomes" id="UP000307440">
    <property type="component" value="Unassembled WGS sequence"/>
</dbReference>
<dbReference type="InterPro" id="IPR033121">
    <property type="entry name" value="PEPTIDASE_A1"/>
</dbReference>
<feature type="chain" id="PRO_5022870657" evidence="6">
    <location>
        <begin position="19"/>
        <end position="565"/>
    </location>
</feature>
<evidence type="ECO:0000256" key="3">
    <source>
        <dbReference type="PIRSR" id="PIRSR601461-2"/>
    </source>
</evidence>
<reference evidence="8 9" key="1">
    <citation type="journal article" date="2019" name="Nat. Ecol. Evol.">
        <title>Megaphylogeny resolves global patterns of mushroom evolution.</title>
        <authorList>
            <person name="Varga T."/>
            <person name="Krizsan K."/>
            <person name="Foldi C."/>
            <person name="Dima B."/>
            <person name="Sanchez-Garcia M."/>
            <person name="Sanchez-Ramirez S."/>
            <person name="Szollosi G.J."/>
            <person name="Szarkandi J.G."/>
            <person name="Papp V."/>
            <person name="Albert L."/>
            <person name="Andreopoulos W."/>
            <person name="Angelini C."/>
            <person name="Antonin V."/>
            <person name="Barry K.W."/>
            <person name="Bougher N.L."/>
            <person name="Buchanan P."/>
            <person name="Buyck B."/>
            <person name="Bense V."/>
            <person name="Catcheside P."/>
            <person name="Chovatia M."/>
            <person name="Cooper J."/>
            <person name="Damon W."/>
            <person name="Desjardin D."/>
            <person name="Finy P."/>
            <person name="Geml J."/>
            <person name="Haridas S."/>
            <person name="Hughes K."/>
            <person name="Justo A."/>
            <person name="Karasinski D."/>
            <person name="Kautmanova I."/>
            <person name="Kiss B."/>
            <person name="Kocsube S."/>
            <person name="Kotiranta H."/>
            <person name="LaButti K.M."/>
            <person name="Lechner B.E."/>
            <person name="Liimatainen K."/>
            <person name="Lipzen A."/>
            <person name="Lukacs Z."/>
            <person name="Mihaltcheva S."/>
            <person name="Morgado L.N."/>
            <person name="Niskanen T."/>
            <person name="Noordeloos M.E."/>
            <person name="Ohm R.A."/>
            <person name="Ortiz-Santana B."/>
            <person name="Ovrebo C."/>
            <person name="Racz N."/>
            <person name="Riley R."/>
            <person name="Savchenko A."/>
            <person name="Shiryaev A."/>
            <person name="Soop K."/>
            <person name="Spirin V."/>
            <person name="Szebenyi C."/>
            <person name="Tomsovsky M."/>
            <person name="Tulloss R.E."/>
            <person name="Uehling J."/>
            <person name="Grigoriev I.V."/>
            <person name="Vagvolgyi C."/>
            <person name="Papp T."/>
            <person name="Martin F.M."/>
            <person name="Miettinen O."/>
            <person name="Hibbett D.S."/>
            <person name="Nagy L.G."/>
        </authorList>
    </citation>
    <scope>NUCLEOTIDE SEQUENCE [LARGE SCALE GENOMIC DNA]</scope>
    <source>
        <strain evidence="8 9">CBS 121175</strain>
    </source>
</reference>
<dbReference type="CDD" id="cd05471">
    <property type="entry name" value="pepsin_like"/>
    <property type="match status" value="1"/>
</dbReference>
<keyword evidence="5" id="KW-0812">Transmembrane</keyword>
<keyword evidence="9" id="KW-1185">Reference proteome</keyword>
<gene>
    <name evidence="8" type="ORF">FA15DRAFT_665584</name>
</gene>
<keyword evidence="2 4" id="KW-0064">Aspartyl protease</keyword>
<feature type="signal peptide" evidence="6">
    <location>
        <begin position="1"/>
        <end position="18"/>
    </location>
</feature>
<keyword evidence="6" id="KW-0732">Signal</keyword>